<protein>
    <submittedName>
        <fullName evidence="3">2-oxoacid:ferredoxin oxidoreductase subunit beta</fullName>
    </submittedName>
</protein>
<dbReference type="Pfam" id="PF02775">
    <property type="entry name" value="TPP_enzyme_C"/>
    <property type="match status" value="1"/>
</dbReference>
<name>A0A9D6Z245_9BACT</name>
<dbReference type="Gene3D" id="3.40.50.970">
    <property type="match status" value="1"/>
</dbReference>
<dbReference type="SUPFAM" id="SSF52518">
    <property type="entry name" value="Thiamin diphosphate-binding fold (THDP-binding)"/>
    <property type="match status" value="1"/>
</dbReference>
<sequence>MKVKLREIVPFDKEAEEKAIQKDHGLHPDDKYLKPGRIPHIWCPGCGLGVVLTSFIEGMRRKGLSVDQCAVVSGIGCTGRVAGYLDMDTYHTTHGRAIPFATGLALAKPDLHVTVFSGDGDLFAIGGNHMIHAARRNVNLKVLCVNNFNFGMTGGQVAPTTPLEARTSTTPLGNAEPGFNLPYLAHAAGAIYVARWTTFHPRQLVHSISESLGKKGFTFIEAIAPCPTGYGRPNKLGSGLEEMRYYREMSQIRNGADLRDTEIRLREKIIVGTFINTDRPDFMENYMGKVVARARAKGKGKEKGKAA</sequence>
<organism evidence="3 4">
    <name type="scientific">Desulfomonile tiedjei</name>
    <dbReference type="NCBI Taxonomy" id="2358"/>
    <lineage>
        <taxon>Bacteria</taxon>
        <taxon>Pseudomonadati</taxon>
        <taxon>Thermodesulfobacteriota</taxon>
        <taxon>Desulfomonilia</taxon>
        <taxon>Desulfomonilales</taxon>
        <taxon>Desulfomonilaceae</taxon>
        <taxon>Desulfomonile</taxon>
    </lineage>
</organism>
<dbReference type="AlphaFoldDB" id="A0A9D6Z245"/>
<evidence type="ECO:0000313" key="3">
    <source>
        <dbReference type="EMBL" id="MBI5248262.1"/>
    </source>
</evidence>
<dbReference type="InterPro" id="IPR011766">
    <property type="entry name" value="TPP_enzyme_TPP-bd"/>
</dbReference>
<dbReference type="EMBL" id="JACRDE010000056">
    <property type="protein sequence ID" value="MBI5248262.1"/>
    <property type="molecule type" value="Genomic_DNA"/>
</dbReference>
<evidence type="ECO:0000256" key="1">
    <source>
        <dbReference type="ARBA" id="ARBA00023002"/>
    </source>
</evidence>
<keyword evidence="1" id="KW-0560">Oxidoreductase</keyword>
<evidence type="ECO:0000259" key="2">
    <source>
        <dbReference type="Pfam" id="PF02775"/>
    </source>
</evidence>
<dbReference type="GO" id="GO:0016625">
    <property type="term" value="F:oxidoreductase activity, acting on the aldehyde or oxo group of donors, iron-sulfur protein as acceptor"/>
    <property type="evidence" value="ECO:0007669"/>
    <property type="project" value="UniProtKB-ARBA"/>
</dbReference>
<dbReference type="InterPro" id="IPR051457">
    <property type="entry name" value="2-oxoacid:Fd_oxidoreductase"/>
</dbReference>
<proteinExistence type="predicted"/>
<dbReference type="PANTHER" id="PTHR48084">
    <property type="entry name" value="2-OXOGLUTARATE OXIDOREDUCTASE SUBUNIT KORB-RELATED"/>
    <property type="match status" value="1"/>
</dbReference>
<dbReference type="GO" id="GO:0045333">
    <property type="term" value="P:cellular respiration"/>
    <property type="evidence" value="ECO:0007669"/>
    <property type="project" value="UniProtKB-ARBA"/>
</dbReference>
<dbReference type="GO" id="GO:0030976">
    <property type="term" value="F:thiamine pyrophosphate binding"/>
    <property type="evidence" value="ECO:0007669"/>
    <property type="project" value="InterPro"/>
</dbReference>
<dbReference type="PANTHER" id="PTHR48084:SF1">
    <property type="entry name" value="2-OXOGLUTARATE SYNTHASE SUBUNIT KORB"/>
    <property type="match status" value="1"/>
</dbReference>
<dbReference type="CDD" id="cd03375">
    <property type="entry name" value="TPP_OGFOR"/>
    <property type="match status" value="1"/>
</dbReference>
<comment type="caution">
    <text evidence="3">The sequence shown here is derived from an EMBL/GenBank/DDBJ whole genome shotgun (WGS) entry which is preliminary data.</text>
</comment>
<feature type="domain" description="Thiamine pyrophosphate enzyme TPP-binding" evidence="2">
    <location>
        <begin position="82"/>
        <end position="221"/>
    </location>
</feature>
<reference evidence="3" key="1">
    <citation type="submission" date="2020-07" db="EMBL/GenBank/DDBJ databases">
        <title>Huge and variable diversity of episymbiotic CPR bacteria and DPANN archaea in groundwater ecosystems.</title>
        <authorList>
            <person name="He C.Y."/>
            <person name="Keren R."/>
            <person name="Whittaker M."/>
            <person name="Farag I.F."/>
            <person name="Doudna J."/>
            <person name="Cate J.H.D."/>
            <person name="Banfield J.F."/>
        </authorList>
    </citation>
    <scope>NUCLEOTIDE SEQUENCE</scope>
    <source>
        <strain evidence="3">NC_groundwater_1664_Pr3_B-0.1um_52_9</strain>
    </source>
</reference>
<dbReference type="InterPro" id="IPR029061">
    <property type="entry name" value="THDP-binding"/>
</dbReference>
<gene>
    <name evidence="3" type="ORF">HY912_02095</name>
</gene>
<evidence type="ECO:0000313" key="4">
    <source>
        <dbReference type="Proteomes" id="UP000807825"/>
    </source>
</evidence>
<accession>A0A9D6Z245</accession>
<dbReference type="GO" id="GO:0044281">
    <property type="term" value="P:small molecule metabolic process"/>
    <property type="evidence" value="ECO:0007669"/>
    <property type="project" value="UniProtKB-ARBA"/>
</dbReference>
<dbReference type="Proteomes" id="UP000807825">
    <property type="component" value="Unassembled WGS sequence"/>
</dbReference>